<dbReference type="Gene3D" id="3.80.10.10">
    <property type="entry name" value="Ribonuclease Inhibitor"/>
    <property type="match status" value="3"/>
</dbReference>
<dbReference type="PANTHER" id="PTHR13318">
    <property type="entry name" value="PARTNER OF PAIRED, ISOFORM B-RELATED"/>
    <property type="match status" value="1"/>
</dbReference>
<dbReference type="EMBL" id="KV454491">
    <property type="protein sequence ID" value="ODV58615.1"/>
    <property type="molecule type" value="Genomic_DNA"/>
</dbReference>
<name>A0A1D2VAM8_9ASCO</name>
<dbReference type="InParanoid" id="A0A1D2VAM8"/>
<dbReference type="GO" id="GO:0031146">
    <property type="term" value="P:SCF-dependent proteasomal ubiquitin-dependent protein catabolic process"/>
    <property type="evidence" value="ECO:0007669"/>
    <property type="project" value="TreeGrafter"/>
</dbReference>
<sequence>MSVFRSRNESVRIKGPTSALSSYLRHHNIGSNLRRNIDHNVDIEEDAQHTEPLTENAEAPQDENSIVQTEEAQDATETTARTATRRETRARGGRGSFANFQRNYNRILARNNQNSDHELNLIQNADGLENSDDPENSDDLENADEIAEDMQIEIAFRRKRKLNIDSNNELSEHDNEDGYDSQEETLLFALRGPGQKSICIGCARGFVIDVYCKQITENTRYFFEKYNSQTGYLCPICTKEIDSIYKKRKKNQLAARKKRLKVAAALLNKQEYKLPSLQDLCIQLVSKHIDNIDELGEVGFGNLSKISMALSKNRSLNTRTAKLFFHSDLKELNLYDCSNVGNDALRLIGSYCPNIESLNLNMCGQLHSDTLLYFATNLKNLHSISLNGCFLIDDTAWNTFFETINTRLKRFDIKNTHRFGNDSLVSLIKNCGESLQELTLSRLDGLTDPTAFQILGSDLHKLELLELSYPNKEEFITNELIISILANNGSTLTSLNLDGCSGLGDSFLINGIRPFCSILTSLSLRYLDLITDEGVCKLFSKWDLNAGLMHLDLQKCVSLGDTALVEILTHSADYLITLNINSVYEITSDFWAVLKYVKLNLLTSLNAGFVRSMNDSTIEFLGRSCPNLSLLEVYGANKCTSKAIIRKGLTVIGRQSDSI</sequence>
<dbReference type="RefSeq" id="XP_020044922.1">
    <property type="nucleotide sequence ID" value="XM_020194031.1"/>
</dbReference>
<dbReference type="Proteomes" id="UP000095038">
    <property type="component" value="Unassembled WGS sequence"/>
</dbReference>
<evidence type="ECO:0000256" key="1">
    <source>
        <dbReference type="SAM" id="MobiDB-lite"/>
    </source>
</evidence>
<feature type="region of interest" description="Disordered" evidence="1">
    <location>
        <begin position="50"/>
        <end position="97"/>
    </location>
</feature>
<dbReference type="InterPro" id="IPR006553">
    <property type="entry name" value="Leu-rich_rpt_Cys-con_subtyp"/>
</dbReference>
<dbReference type="AlphaFoldDB" id="A0A1D2VAM8"/>
<proteinExistence type="predicted"/>
<accession>A0A1D2VAM8</accession>
<dbReference type="OrthoDB" id="1924287at2759"/>
<organism evidence="2 3">
    <name type="scientific">Ascoidea rubescens DSM 1968</name>
    <dbReference type="NCBI Taxonomy" id="1344418"/>
    <lineage>
        <taxon>Eukaryota</taxon>
        <taxon>Fungi</taxon>
        <taxon>Dikarya</taxon>
        <taxon>Ascomycota</taxon>
        <taxon>Saccharomycotina</taxon>
        <taxon>Saccharomycetes</taxon>
        <taxon>Ascoideaceae</taxon>
        <taxon>Ascoidea</taxon>
    </lineage>
</organism>
<dbReference type="InterPro" id="IPR032675">
    <property type="entry name" value="LRR_dom_sf"/>
</dbReference>
<reference evidence="3" key="1">
    <citation type="submission" date="2016-05" db="EMBL/GenBank/DDBJ databases">
        <title>Comparative genomics of biotechnologically important yeasts.</title>
        <authorList>
            <consortium name="DOE Joint Genome Institute"/>
            <person name="Riley R."/>
            <person name="Haridas S."/>
            <person name="Wolfe K.H."/>
            <person name="Lopes M.R."/>
            <person name="Hittinger C.T."/>
            <person name="Goker M."/>
            <person name="Salamov A."/>
            <person name="Wisecaver J."/>
            <person name="Long T.M."/>
            <person name="Aerts A.L."/>
            <person name="Barry K."/>
            <person name="Choi C."/>
            <person name="Clum A."/>
            <person name="Coughlan A.Y."/>
            <person name="Deshpande S."/>
            <person name="Douglass A.P."/>
            <person name="Hanson S.J."/>
            <person name="Klenk H.-P."/>
            <person name="Labutti K."/>
            <person name="Lapidus A."/>
            <person name="Lindquist E."/>
            <person name="Lipzen A."/>
            <person name="Meier-Kolthoff J.P."/>
            <person name="Ohm R.A."/>
            <person name="Otillar R.P."/>
            <person name="Pangilinan J."/>
            <person name="Peng Y."/>
            <person name="Rokas A."/>
            <person name="Rosa C.A."/>
            <person name="Scheuner C."/>
            <person name="Sibirny A.A."/>
            <person name="Slot J.C."/>
            <person name="Stielow J.B."/>
            <person name="Sun H."/>
            <person name="Kurtzman C.P."/>
            <person name="Blackwell M."/>
            <person name="Grigoriev I.V."/>
            <person name="Jeffries T.W."/>
        </authorList>
    </citation>
    <scope>NUCLEOTIDE SEQUENCE [LARGE SCALE GENOMIC DNA]</scope>
    <source>
        <strain evidence="3">DSM 1968</strain>
    </source>
</reference>
<dbReference type="GO" id="GO:0019005">
    <property type="term" value="C:SCF ubiquitin ligase complex"/>
    <property type="evidence" value="ECO:0007669"/>
    <property type="project" value="TreeGrafter"/>
</dbReference>
<evidence type="ECO:0000313" key="2">
    <source>
        <dbReference type="EMBL" id="ODV58615.1"/>
    </source>
</evidence>
<dbReference type="SUPFAM" id="SSF52047">
    <property type="entry name" value="RNI-like"/>
    <property type="match status" value="1"/>
</dbReference>
<dbReference type="STRING" id="1344418.A0A1D2VAM8"/>
<dbReference type="SMART" id="SM00367">
    <property type="entry name" value="LRR_CC"/>
    <property type="match status" value="7"/>
</dbReference>
<keyword evidence="3" id="KW-1185">Reference proteome</keyword>
<dbReference type="GeneID" id="30967667"/>
<gene>
    <name evidence="2" type="ORF">ASCRUDRAFT_77848</name>
</gene>
<dbReference type="FunCoup" id="A0A1D2VAM8">
    <property type="interactions" value="41"/>
</dbReference>
<evidence type="ECO:0000313" key="3">
    <source>
        <dbReference type="Proteomes" id="UP000095038"/>
    </source>
</evidence>
<protein>
    <submittedName>
        <fullName evidence="2">RNI-like protein</fullName>
    </submittedName>
</protein>